<sequence length="790" mass="87725">MNDTAAPQPRSYPEQQETDLLDLLGILRRRKGLIALGLFIGVAAAVLYYVLTPPTFRAEMEILVGQKSGDLVRGANSSSSVEGVDTKEDVLSTHIQLFSSRRILKSAIEKHDLDEVKSVVDAISESENLSPLAYILDNLEVTKGGDGVAKDAHTLKATYDDPSPVDCALILRAIFDEYKIYLDDHFAGTSTQAVELLTQLSEETAQEVRDAERKLAEHLAGSQIMWDGEKTRNIHKERLEKIEDDLHELTEREAESSSRLTVISDFLASKDASEITDVDRFSLLSEKEVNRLKLMIEMTRGDVASEAFQADQPIRQATAQAEYDEYLTLVMKEKKLREKFSDGHPQIVSLREQIEMMRKFIDNNSSKIQARDAQERITPAEMLQTYVGLLKNDVMGLQRQRQVLQTRSEQELKLAKQLEQAEVQAESMRRDLERRQAIFDDTQSTLKELNFVRDYAGFSTDVIGDAESQERPAWPRPLIVLALGIFAGGMFGMGMALLADLMDTTFVDPDDVQATLGAPVLAHVPRFDPIKRKRKDPPFEIDSSIRVHHQPRTPAAEVFRVLRTGLLVAARKNGHQVIQVTSPLPGDGKSTTSVNLAMAFAQTGKRTLIVDADLRKPRVARLLHLSGESGFSEALQDLCDPTDVVQSTVSDNLFAVSAGAIPANPSELLQSDRFSQLINVWRDKFDFIVVDTPPVLAVSDAAVVSEEMDNVLLAVRIIKNGRKSAIRACDILQRSGSEVGAIIVNGYQSKDKKYGYTGGYDADAYGYGYGESHKAYYGEKSAPFDLQSVS</sequence>
<dbReference type="InterPro" id="IPR050445">
    <property type="entry name" value="Bact_polysacc_biosynth/exp"/>
</dbReference>
<organism evidence="21 22">
    <name type="scientific">Rhodopirellula sallentina SM41</name>
    <dbReference type="NCBI Taxonomy" id="1263870"/>
    <lineage>
        <taxon>Bacteria</taxon>
        <taxon>Pseudomonadati</taxon>
        <taxon>Planctomycetota</taxon>
        <taxon>Planctomycetia</taxon>
        <taxon>Pirellulales</taxon>
        <taxon>Pirellulaceae</taxon>
        <taxon>Rhodopirellula</taxon>
    </lineage>
</organism>
<evidence type="ECO:0000313" key="22">
    <source>
        <dbReference type="Proteomes" id="UP000011885"/>
    </source>
</evidence>
<comment type="similarity">
    <text evidence="2">Belongs to the CpsD/CapB family.</text>
</comment>
<dbReference type="Pfam" id="PF02706">
    <property type="entry name" value="Wzz"/>
    <property type="match status" value="1"/>
</dbReference>
<evidence type="ECO:0000256" key="8">
    <source>
        <dbReference type="ARBA" id="ARBA00022692"/>
    </source>
</evidence>
<keyword evidence="11" id="KW-0067">ATP-binding</keyword>
<keyword evidence="10" id="KW-0418">Kinase</keyword>
<comment type="subcellular location">
    <subcellularLocation>
        <location evidence="1">Cell inner membrane</location>
        <topology evidence="1">Multi-pass membrane protein</topology>
    </subcellularLocation>
</comment>
<dbReference type="FunFam" id="3.40.50.300:FF:000527">
    <property type="entry name" value="Tyrosine-protein kinase etk"/>
    <property type="match status" value="1"/>
</dbReference>
<keyword evidence="16" id="KW-0175">Coiled coil</keyword>
<evidence type="ECO:0000256" key="10">
    <source>
        <dbReference type="ARBA" id="ARBA00022777"/>
    </source>
</evidence>
<feature type="coiled-coil region" evidence="16">
    <location>
        <begin position="411"/>
        <end position="438"/>
    </location>
</feature>
<dbReference type="InterPro" id="IPR027417">
    <property type="entry name" value="P-loop_NTPase"/>
</dbReference>
<dbReference type="GO" id="GO:0042802">
    <property type="term" value="F:identical protein binding"/>
    <property type="evidence" value="ECO:0007669"/>
    <property type="project" value="UniProtKB-ARBA"/>
</dbReference>
<dbReference type="NCBIfam" id="TIGR01007">
    <property type="entry name" value="eps_fam"/>
    <property type="match status" value="1"/>
</dbReference>
<keyword evidence="8 17" id="KW-0812">Transmembrane</keyword>
<evidence type="ECO:0000256" key="9">
    <source>
        <dbReference type="ARBA" id="ARBA00022741"/>
    </source>
</evidence>
<comment type="catalytic activity">
    <reaction evidence="15">
        <text>L-tyrosyl-[protein] + ATP = O-phospho-L-tyrosyl-[protein] + ADP + H(+)</text>
        <dbReference type="Rhea" id="RHEA:10596"/>
        <dbReference type="Rhea" id="RHEA-COMP:10136"/>
        <dbReference type="Rhea" id="RHEA-COMP:20101"/>
        <dbReference type="ChEBI" id="CHEBI:15378"/>
        <dbReference type="ChEBI" id="CHEBI:30616"/>
        <dbReference type="ChEBI" id="CHEBI:46858"/>
        <dbReference type="ChEBI" id="CHEBI:61978"/>
        <dbReference type="ChEBI" id="CHEBI:456216"/>
        <dbReference type="EC" id="2.7.10.2"/>
    </reaction>
</comment>
<dbReference type="PATRIC" id="fig|1263870.3.peg.4486"/>
<dbReference type="GO" id="GO:0004715">
    <property type="term" value="F:non-membrane spanning protein tyrosine kinase activity"/>
    <property type="evidence" value="ECO:0007669"/>
    <property type="project" value="UniProtKB-EC"/>
</dbReference>
<feature type="domain" description="AAA" evidence="19">
    <location>
        <begin position="577"/>
        <end position="700"/>
    </location>
</feature>
<dbReference type="GO" id="GO:0005524">
    <property type="term" value="F:ATP binding"/>
    <property type="evidence" value="ECO:0007669"/>
    <property type="project" value="UniProtKB-KW"/>
</dbReference>
<dbReference type="AlphaFoldDB" id="M5UE94"/>
<evidence type="ECO:0000259" key="19">
    <source>
        <dbReference type="Pfam" id="PF13614"/>
    </source>
</evidence>
<keyword evidence="14" id="KW-0829">Tyrosine-protein kinase</keyword>
<evidence type="ECO:0000256" key="15">
    <source>
        <dbReference type="ARBA" id="ARBA00051245"/>
    </source>
</evidence>
<feature type="domain" description="Tyrosine-protein kinase G-rich" evidence="20">
    <location>
        <begin position="427"/>
        <end position="498"/>
    </location>
</feature>
<dbReference type="PANTHER" id="PTHR32309:SF13">
    <property type="entry name" value="FERRIC ENTEROBACTIN TRANSPORT PROTEIN FEPE"/>
    <property type="match status" value="1"/>
</dbReference>
<evidence type="ECO:0000259" key="20">
    <source>
        <dbReference type="Pfam" id="PF13807"/>
    </source>
</evidence>
<evidence type="ECO:0000256" key="4">
    <source>
        <dbReference type="ARBA" id="ARBA00011903"/>
    </source>
</evidence>
<dbReference type="Gene3D" id="3.40.50.300">
    <property type="entry name" value="P-loop containing nucleotide triphosphate hydrolases"/>
    <property type="match status" value="1"/>
</dbReference>
<dbReference type="InterPro" id="IPR003856">
    <property type="entry name" value="LPS_length_determ_N"/>
</dbReference>
<dbReference type="CDD" id="cd05387">
    <property type="entry name" value="BY-kinase"/>
    <property type="match status" value="1"/>
</dbReference>
<name>M5UE94_9BACT</name>
<feature type="coiled-coil region" evidence="16">
    <location>
        <begin position="194"/>
        <end position="259"/>
    </location>
</feature>
<dbReference type="Pfam" id="PF13807">
    <property type="entry name" value="GNVR"/>
    <property type="match status" value="1"/>
</dbReference>
<reference evidence="21 22" key="1">
    <citation type="journal article" date="2013" name="Mar. Genomics">
        <title>Expression of sulfatases in Rhodopirellula baltica and the diversity of sulfatases in the genus Rhodopirellula.</title>
        <authorList>
            <person name="Wegner C.E."/>
            <person name="Richter-Heitmann T."/>
            <person name="Klindworth A."/>
            <person name="Klockow C."/>
            <person name="Richter M."/>
            <person name="Achstetter T."/>
            <person name="Glockner F.O."/>
            <person name="Harder J."/>
        </authorList>
    </citation>
    <scope>NUCLEOTIDE SEQUENCE [LARGE SCALE GENOMIC DNA]</scope>
    <source>
        <strain evidence="21 22">SM41</strain>
    </source>
</reference>
<gene>
    <name evidence="21" type="ORF">RSSM_04239</name>
</gene>
<evidence type="ECO:0000256" key="1">
    <source>
        <dbReference type="ARBA" id="ARBA00004429"/>
    </source>
</evidence>
<dbReference type="PANTHER" id="PTHR32309">
    <property type="entry name" value="TYROSINE-PROTEIN KINASE"/>
    <property type="match status" value="1"/>
</dbReference>
<dbReference type="Pfam" id="PF13614">
    <property type="entry name" value="AAA_31"/>
    <property type="match status" value="1"/>
</dbReference>
<dbReference type="EC" id="2.7.10.2" evidence="4"/>
<evidence type="ECO:0000256" key="2">
    <source>
        <dbReference type="ARBA" id="ARBA00007316"/>
    </source>
</evidence>
<evidence type="ECO:0000256" key="12">
    <source>
        <dbReference type="ARBA" id="ARBA00022989"/>
    </source>
</evidence>
<dbReference type="GO" id="GO:0005886">
    <property type="term" value="C:plasma membrane"/>
    <property type="evidence" value="ECO:0007669"/>
    <property type="project" value="UniProtKB-SubCell"/>
</dbReference>
<evidence type="ECO:0000259" key="18">
    <source>
        <dbReference type="Pfam" id="PF02706"/>
    </source>
</evidence>
<evidence type="ECO:0000256" key="16">
    <source>
        <dbReference type="SAM" id="Coils"/>
    </source>
</evidence>
<evidence type="ECO:0000256" key="11">
    <source>
        <dbReference type="ARBA" id="ARBA00022840"/>
    </source>
</evidence>
<dbReference type="EMBL" id="ANOH01000283">
    <property type="protein sequence ID" value="EMI54323.1"/>
    <property type="molecule type" value="Genomic_DNA"/>
</dbReference>
<evidence type="ECO:0000256" key="14">
    <source>
        <dbReference type="ARBA" id="ARBA00023137"/>
    </source>
</evidence>
<evidence type="ECO:0000256" key="17">
    <source>
        <dbReference type="SAM" id="Phobius"/>
    </source>
</evidence>
<keyword evidence="13 17" id="KW-0472">Membrane</keyword>
<evidence type="ECO:0000256" key="13">
    <source>
        <dbReference type="ARBA" id="ARBA00023136"/>
    </source>
</evidence>
<proteinExistence type="inferred from homology"/>
<comment type="similarity">
    <text evidence="3">Belongs to the etk/wzc family.</text>
</comment>
<dbReference type="InterPro" id="IPR032807">
    <property type="entry name" value="GNVR"/>
</dbReference>
<keyword evidence="6" id="KW-0997">Cell inner membrane</keyword>
<dbReference type="InterPro" id="IPR025669">
    <property type="entry name" value="AAA_dom"/>
</dbReference>
<keyword evidence="7" id="KW-0808">Transferase</keyword>
<evidence type="ECO:0000256" key="3">
    <source>
        <dbReference type="ARBA" id="ARBA00008883"/>
    </source>
</evidence>
<evidence type="ECO:0000256" key="5">
    <source>
        <dbReference type="ARBA" id="ARBA00022475"/>
    </source>
</evidence>
<keyword evidence="5" id="KW-1003">Cell membrane</keyword>
<accession>M5UE94</accession>
<feature type="transmembrane region" description="Helical" evidence="17">
    <location>
        <begin position="33"/>
        <end position="51"/>
    </location>
</feature>
<feature type="domain" description="Polysaccharide chain length determinant N-terminal" evidence="18">
    <location>
        <begin position="17"/>
        <end position="110"/>
    </location>
</feature>
<evidence type="ECO:0000313" key="21">
    <source>
        <dbReference type="EMBL" id="EMI54323.1"/>
    </source>
</evidence>
<keyword evidence="12 17" id="KW-1133">Transmembrane helix</keyword>
<dbReference type="RefSeq" id="WP_008682512.1">
    <property type="nucleotide sequence ID" value="NZ_ANOH01000283.1"/>
</dbReference>
<dbReference type="Proteomes" id="UP000011885">
    <property type="component" value="Unassembled WGS sequence"/>
</dbReference>
<evidence type="ECO:0000256" key="7">
    <source>
        <dbReference type="ARBA" id="ARBA00022679"/>
    </source>
</evidence>
<keyword evidence="9" id="KW-0547">Nucleotide-binding</keyword>
<protein>
    <recommendedName>
        <fullName evidence="4">non-specific protein-tyrosine kinase</fullName>
        <ecNumber evidence="4">2.7.10.2</ecNumber>
    </recommendedName>
</protein>
<evidence type="ECO:0000256" key="6">
    <source>
        <dbReference type="ARBA" id="ARBA00022519"/>
    </source>
</evidence>
<comment type="caution">
    <text evidence="21">The sequence shown here is derived from an EMBL/GenBank/DDBJ whole genome shotgun (WGS) entry which is preliminary data.</text>
</comment>
<dbReference type="InterPro" id="IPR005702">
    <property type="entry name" value="Wzc-like_C"/>
</dbReference>
<keyword evidence="22" id="KW-1185">Reference proteome</keyword>
<dbReference type="OrthoDB" id="9794577at2"/>
<dbReference type="SUPFAM" id="SSF52540">
    <property type="entry name" value="P-loop containing nucleoside triphosphate hydrolases"/>
    <property type="match status" value="1"/>
</dbReference>